<dbReference type="EMBL" id="JBHSMQ010000002">
    <property type="protein sequence ID" value="MFC5454787.1"/>
    <property type="molecule type" value="Genomic_DNA"/>
</dbReference>
<dbReference type="InterPro" id="IPR029058">
    <property type="entry name" value="AB_hydrolase_fold"/>
</dbReference>
<feature type="domain" description="EF-hand" evidence="3">
    <location>
        <begin position="358"/>
        <end position="374"/>
    </location>
</feature>
<sequence length="386" mass="41941">MKHIACILLMAASCSLLRAQQPRLPAGVREIHDLTYVEGGHERHKLDLYLPEKAEGPLPLIIWVHGGGWQNGSKEGCPPLRAGYVAQGYAVASINYRLSGHAVFPAQIEDCKAAIRWLRAHAKEYSLNPERFGVWGSSAGGHLVALIGTSGDVKELDVGANLDQSSRVQAVCDYYGPTDFTVFVTTPGYESHATDASPEAKLIGGAVMQNKDKAARVNPITYATRDDPPFLIVHGDKDPTVPINQSQLLFDALKQSEVSVHFHTIHGAGHGGPGFAGKNIDDMVSQFFAERLKNNSAKVEALTTESTADAAMMQRDPRKGTPPTGGRRGIPWEVITGRDDKDRDGKVSKEEFSGPPQLFKALDLNNDGLLEKTEHEAFLNRPGPRP</sequence>
<dbReference type="PANTHER" id="PTHR48081:SF13">
    <property type="entry name" value="ALPHA_BETA HYDROLASE"/>
    <property type="match status" value="1"/>
</dbReference>
<dbReference type="InterPro" id="IPR011992">
    <property type="entry name" value="EF-hand-dom_pair"/>
</dbReference>
<feature type="compositionally biased region" description="Basic and acidic residues" evidence="2">
    <location>
        <begin position="369"/>
        <end position="378"/>
    </location>
</feature>
<feature type="compositionally biased region" description="Basic and acidic residues" evidence="2">
    <location>
        <begin position="336"/>
        <end position="352"/>
    </location>
</feature>
<dbReference type="InterPro" id="IPR050300">
    <property type="entry name" value="GDXG_lipolytic_enzyme"/>
</dbReference>
<feature type="domain" description="BD-FAE-like" evidence="4">
    <location>
        <begin position="46"/>
        <end position="253"/>
    </location>
</feature>
<dbReference type="InterPro" id="IPR049492">
    <property type="entry name" value="BD-FAE-like_dom"/>
</dbReference>
<gene>
    <name evidence="5" type="ORF">ACFQDI_07990</name>
</gene>
<accession>A0ABW0KPY7</accession>
<keyword evidence="1 5" id="KW-0378">Hydrolase</keyword>
<comment type="caution">
    <text evidence="5">The sequence shown here is derived from an EMBL/GenBank/DDBJ whole genome shotgun (WGS) entry which is preliminary data.</text>
</comment>
<dbReference type="InterPro" id="IPR018247">
    <property type="entry name" value="EF_Hand_1_Ca_BS"/>
</dbReference>
<evidence type="ECO:0000313" key="5">
    <source>
        <dbReference type="EMBL" id="MFC5454787.1"/>
    </source>
</evidence>
<organism evidence="5 6">
    <name type="scientific">Prosthecobacter fluviatilis</name>
    <dbReference type="NCBI Taxonomy" id="445931"/>
    <lineage>
        <taxon>Bacteria</taxon>
        <taxon>Pseudomonadati</taxon>
        <taxon>Verrucomicrobiota</taxon>
        <taxon>Verrucomicrobiia</taxon>
        <taxon>Verrucomicrobiales</taxon>
        <taxon>Verrucomicrobiaceae</taxon>
        <taxon>Prosthecobacter</taxon>
    </lineage>
</organism>
<evidence type="ECO:0000313" key="6">
    <source>
        <dbReference type="Proteomes" id="UP001596052"/>
    </source>
</evidence>
<dbReference type="RefSeq" id="WP_377165227.1">
    <property type="nucleotide sequence ID" value="NZ_JBHSMQ010000002.1"/>
</dbReference>
<feature type="region of interest" description="Disordered" evidence="2">
    <location>
        <begin position="304"/>
        <end position="386"/>
    </location>
</feature>
<proteinExistence type="predicted"/>
<keyword evidence="6" id="KW-1185">Reference proteome</keyword>
<feature type="domain" description="EF-hand" evidence="3">
    <location>
        <begin position="340"/>
        <end position="352"/>
    </location>
</feature>
<dbReference type="SUPFAM" id="SSF47473">
    <property type="entry name" value="EF-hand"/>
    <property type="match status" value="1"/>
</dbReference>
<evidence type="ECO:0000259" key="4">
    <source>
        <dbReference type="Pfam" id="PF20434"/>
    </source>
</evidence>
<name>A0ABW0KPY7_9BACT</name>
<protein>
    <submittedName>
        <fullName evidence="5">Alpha/beta hydrolase fold domain-containing protein</fullName>
    </submittedName>
</protein>
<dbReference type="InterPro" id="IPR002048">
    <property type="entry name" value="EF_hand_dom"/>
</dbReference>
<evidence type="ECO:0000259" key="3">
    <source>
        <dbReference type="Pfam" id="PF13202"/>
    </source>
</evidence>
<dbReference type="PANTHER" id="PTHR48081">
    <property type="entry name" value="AB HYDROLASE SUPERFAMILY PROTEIN C4A8.06C"/>
    <property type="match status" value="1"/>
</dbReference>
<evidence type="ECO:0000256" key="1">
    <source>
        <dbReference type="ARBA" id="ARBA00022801"/>
    </source>
</evidence>
<dbReference type="Pfam" id="PF20434">
    <property type="entry name" value="BD-FAE"/>
    <property type="match status" value="1"/>
</dbReference>
<dbReference type="Gene3D" id="1.10.238.10">
    <property type="entry name" value="EF-hand"/>
    <property type="match status" value="1"/>
</dbReference>
<dbReference type="PROSITE" id="PS00018">
    <property type="entry name" value="EF_HAND_1"/>
    <property type="match status" value="1"/>
</dbReference>
<reference evidence="6" key="1">
    <citation type="journal article" date="2019" name="Int. J. Syst. Evol. Microbiol.">
        <title>The Global Catalogue of Microorganisms (GCM) 10K type strain sequencing project: providing services to taxonomists for standard genome sequencing and annotation.</title>
        <authorList>
            <consortium name="The Broad Institute Genomics Platform"/>
            <consortium name="The Broad Institute Genome Sequencing Center for Infectious Disease"/>
            <person name="Wu L."/>
            <person name="Ma J."/>
        </authorList>
    </citation>
    <scope>NUCLEOTIDE SEQUENCE [LARGE SCALE GENOMIC DNA]</scope>
    <source>
        <strain evidence="6">CGMCC 4.1469</strain>
    </source>
</reference>
<evidence type="ECO:0000256" key="2">
    <source>
        <dbReference type="SAM" id="MobiDB-lite"/>
    </source>
</evidence>
<dbReference type="SUPFAM" id="SSF53474">
    <property type="entry name" value="alpha/beta-Hydrolases"/>
    <property type="match status" value="1"/>
</dbReference>
<dbReference type="GO" id="GO:0016787">
    <property type="term" value="F:hydrolase activity"/>
    <property type="evidence" value="ECO:0007669"/>
    <property type="project" value="UniProtKB-KW"/>
</dbReference>
<dbReference type="Proteomes" id="UP001596052">
    <property type="component" value="Unassembled WGS sequence"/>
</dbReference>
<feature type="compositionally biased region" description="Low complexity" evidence="2">
    <location>
        <begin position="321"/>
        <end position="331"/>
    </location>
</feature>
<dbReference type="Gene3D" id="3.40.50.1820">
    <property type="entry name" value="alpha/beta hydrolase"/>
    <property type="match status" value="1"/>
</dbReference>
<dbReference type="Pfam" id="PF13202">
    <property type="entry name" value="EF-hand_5"/>
    <property type="match status" value="2"/>
</dbReference>